<organism evidence="2 3">
    <name type="scientific">Gordonia paraffinivorans</name>
    <dbReference type="NCBI Taxonomy" id="175628"/>
    <lineage>
        <taxon>Bacteria</taxon>
        <taxon>Bacillati</taxon>
        <taxon>Actinomycetota</taxon>
        <taxon>Actinomycetes</taxon>
        <taxon>Mycobacteriales</taxon>
        <taxon>Gordoniaceae</taxon>
        <taxon>Gordonia</taxon>
    </lineage>
</organism>
<evidence type="ECO:0000313" key="2">
    <source>
        <dbReference type="EMBL" id="VFA87985.1"/>
    </source>
</evidence>
<sequence length="269" mass="30015">MRSSRTVRWERRRSGLGRTRLDRVGVGSAGPGRRWKRAGDRRWPGAGVLGRETGCPGHRLATRLGPRPLTRGTEVLVRAWGDAGVGRSRTAGEPGRQIVVCAPDVGGCLCRRRCPVDGGTRLCGWRARAGRGLRRRELQPGRRRGSVGGSAVRRRRVLVRHHRFLWSCCRGRPHPPCSSIMIRELRDHRQLATTQGIDRRRNDSRAPRQLRQRLRESTEGWGRVPDEISHPVSPVDDRHPGVGRVVASTAVWQDRASEPQVRGGAEPTA</sequence>
<comment type="caution">
    <text evidence="2">The sequence shown here is derived from an EMBL/GenBank/DDBJ whole genome shotgun (WGS) entry which is preliminary data.</text>
</comment>
<accession>A0ABD7V1B2</accession>
<feature type="compositionally biased region" description="Basic and acidic residues" evidence="1">
    <location>
        <begin position="213"/>
        <end position="240"/>
    </location>
</feature>
<dbReference type="Proteomes" id="UP000360750">
    <property type="component" value="Unassembled WGS sequence"/>
</dbReference>
<feature type="region of interest" description="Disordered" evidence="1">
    <location>
        <begin position="193"/>
        <end position="241"/>
    </location>
</feature>
<name>A0ABD7V1B2_9ACTN</name>
<reference evidence="2 3" key="1">
    <citation type="submission" date="2019-02" db="EMBL/GenBank/DDBJ databases">
        <authorList>
            <consortium name="Pathogen Informatics"/>
        </authorList>
    </citation>
    <scope>NUCLEOTIDE SEQUENCE [LARGE SCALE GENOMIC DNA]</scope>
    <source>
        <strain evidence="2 3">3012STDY6756503</strain>
    </source>
</reference>
<protein>
    <submittedName>
        <fullName evidence="2">Uncharacterized protein</fullName>
    </submittedName>
</protein>
<feature type="compositionally biased region" description="Basic and acidic residues" evidence="1">
    <location>
        <begin position="197"/>
        <end position="206"/>
    </location>
</feature>
<evidence type="ECO:0000256" key="1">
    <source>
        <dbReference type="SAM" id="MobiDB-lite"/>
    </source>
</evidence>
<dbReference type="AlphaFoldDB" id="A0ABD7V1B2"/>
<dbReference type="EMBL" id="CAACYD010000006">
    <property type="protein sequence ID" value="VFA87985.1"/>
    <property type="molecule type" value="Genomic_DNA"/>
</dbReference>
<proteinExistence type="predicted"/>
<gene>
    <name evidence="2" type="ORF">NCTC8139_01527</name>
</gene>
<evidence type="ECO:0000313" key="3">
    <source>
        <dbReference type="Proteomes" id="UP000360750"/>
    </source>
</evidence>